<feature type="chain" id="PRO_5043314293" evidence="2">
    <location>
        <begin position="19"/>
        <end position="1369"/>
    </location>
</feature>
<feature type="region of interest" description="Disordered" evidence="1">
    <location>
        <begin position="1096"/>
        <end position="1125"/>
    </location>
</feature>
<gene>
    <name evidence="3" type="ORF">EEDITHA_LOCUS9659</name>
</gene>
<keyword evidence="2" id="KW-0732">Signal</keyword>
<name>A0AAU9U7W9_EUPED</name>
<organism evidence="3 4">
    <name type="scientific">Euphydryas editha</name>
    <name type="common">Edith's checkerspot</name>
    <dbReference type="NCBI Taxonomy" id="104508"/>
    <lineage>
        <taxon>Eukaryota</taxon>
        <taxon>Metazoa</taxon>
        <taxon>Ecdysozoa</taxon>
        <taxon>Arthropoda</taxon>
        <taxon>Hexapoda</taxon>
        <taxon>Insecta</taxon>
        <taxon>Pterygota</taxon>
        <taxon>Neoptera</taxon>
        <taxon>Endopterygota</taxon>
        <taxon>Lepidoptera</taxon>
        <taxon>Glossata</taxon>
        <taxon>Ditrysia</taxon>
        <taxon>Papilionoidea</taxon>
        <taxon>Nymphalidae</taxon>
        <taxon>Nymphalinae</taxon>
        <taxon>Euphydryas</taxon>
    </lineage>
</organism>
<evidence type="ECO:0000256" key="1">
    <source>
        <dbReference type="SAM" id="MobiDB-lite"/>
    </source>
</evidence>
<feature type="region of interest" description="Disordered" evidence="1">
    <location>
        <begin position="350"/>
        <end position="379"/>
    </location>
</feature>
<reference evidence="3" key="1">
    <citation type="submission" date="2022-03" db="EMBL/GenBank/DDBJ databases">
        <authorList>
            <person name="Tunstrom K."/>
        </authorList>
    </citation>
    <scope>NUCLEOTIDE SEQUENCE</scope>
</reference>
<accession>A0AAU9U7W9</accession>
<feature type="compositionally biased region" description="Basic and acidic residues" evidence="1">
    <location>
        <begin position="359"/>
        <end position="377"/>
    </location>
</feature>
<evidence type="ECO:0000313" key="3">
    <source>
        <dbReference type="EMBL" id="CAH2094056.1"/>
    </source>
</evidence>
<keyword evidence="4" id="KW-1185">Reference proteome</keyword>
<evidence type="ECO:0000256" key="2">
    <source>
        <dbReference type="SAM" id="SignalP"/>
    </source>
</evidence>
<protein>
    <submittedName>
        <fullName evidence="3">Uncharacterized protein</fullName>
    </submittedName>
</protein>
<evidence type="ECO:0000313" key="4">
    <source>
        <dbReference type="Proteomes" id="UP001153954"/>
    </source>
</evidence>
<comment type="caution">
    <text evidence="3">The sequence shown here is derived from an EMBL/GenBank/DDBJ whole genome shotgun (WGS) entry which is preliminary data.</text>
</comment>
<dbReference type="EMBL" id="CAKOGL010000013">
    <property type="protein sequence ID" value="CAH2094056.1"/>
    <property type="molecule type" value="Genomic_DNA"/>
</dbReference>
<feature type="compositionally biased region" description="Polar residues" evidence="1">
    <location>
        <begin position="1096"/>
        <end position="1107"/>
    </location>
</feature>
<feature type="signal peptide" evidence="2">
    <location>
        <begin position="1"/>
        <end position="18"/>
    </location>
</feature>
<sequence>MWKWFMLFWLAPLRTLLTQPVVNENIRSSRQLNFDECCPCHDAIDHDVLSSAMEKAVTADSCPCSSAPDSESASSIFTPALRAVEPFIRSAKEKKPKPLLNPEVGLASSVLETLREVTDQEYQEALVRDAARNERKDMDQSLLDQESTLNTPKNIVNIILQSKQEDIYDAMPEASHAQETRCIHPTKKSSNSFDYGNLKLTNKPFRHFFPLTSAKNSKTYLDMANSASNVQEHATTPLKNNLLEDLKTKSDLLKMKLFSNTKNSLKEANSYFDKSNKFNRRPDYDNYSNNRPMQIPNFKLASIFDLINASKQKNISPSPSTDKEIDKNEENDFMFSPSHHQSYYIRNNERSAENNVNPIHEKDAQKSDTYLKERSTNEESLASQKYDMMDLGNLTPTPLMETNLRNDNDLIAHADIIDKNNYDIFGNDKNFKNKINDNYNENMDAVSSPSEINIVNEPLDKIIESENYSNNECVISDGISTAVNKNLTDDIQKQNLINETEPETLDESVTTEVSEMITTNVQGNDRINESNEENSCNIEDLETGSSNDNLQKTNTQQENDDDEKGRLSEPNSRENQLLNTENSLITTTDKVVNNDHYRTNRKNTLTNIKNDIFKTLENVKKVNENIHEKLKSDVQNALKLDFIKNNSYDNVELTTLSAPTNSKEKNIKVDDDLNTEDLQEMSNRLLNLSLSDNEAQGIHSQGVISTIRNTGNNISPLELNNTRMSTTSLFQLTESTPKLGASFENGDQIVDVASETSNRKENKNTHIIECQNIGTENLGQTEVSLPIDREKEMISEASSPIVNSIPYTNENFIVQPNDARENQKQNVREFLDNFKSSVSDIFNNNRDINRNGVNNNEQPFSESRNIDKYKSFSNKLTGNNLSVPNQISNLNTYKARVPTPDSLKIKTMPWFLNREESTLQQTLRNIPGIRSENNGLRNPFEKPSFTQSKTFNNNAQNDYSPGLNLQNSHLTSFSENLKSRTDEALKNIQDSFDDFHNSHIRNQNNILEKIPLKLNGFRTSQSNDLNKRLEDFNSDVMNRLSLMSQRIQDASILPSHESPIFQTKNIFNNNDRLKPISKTKSQAKNNILLKSNQNTGLKQKTPQSTISLGKKNGISKPSHTMGSLRNIDDVPKFKSVFETKTPLKKDYIRKPLKENKVRFTITTTTVRPDVIKPRLNSKILNKSIPATLRSSINLPKTSTPLKSPLQKRLELMSKLKPFELQPLASDRFSSRVALPDRKIGNSKLLSSSGLEESMIQPVEDLSEDTLKSGRFSMKNDPVGYALDNIGISKLRDAVKIKSSNDNINRNFMDSSINNLKSNAMSDASQSASNNMNTAVSSFKEKPLKENVSYKCKMICFEDDENSTSQINGL</sequence>
<feature type="compositionally biased region" description="Polar residues" evidence="1">
    <location>
        <begin position="569"/>
        <end position="580"/>
    </location>
</feature>
<dbReference type="Proteomes" id="UP001153954">
    <property type="component" value="Unassembled WGS sequence"/>
</dbReference>
<proteinExistence type="predicted"/>
<feature type="compositionally biased region" description="Polar residues" evidence="1">
    <location>
        <begin position="543"/>
        <end position="557"/>
    </location>
</feature>
<feature type="region of interest" description="Disordered" evidence="1">
    <location>
        <begin position="538"/>
        <end position="580"/>
    </location>
</feature>